<sequence length="171" mass="18260">MSTLAYHDDHLVDLGKVTRITRIGRAIALFGVFLPLFMIGILKFTQIEVEALKPLINGTPWLAWLYEVFGEAGTSYLLGAVEIFTALLLALSIWSARAGIVAGALGALTFLTTCSTMLALPIWETGSGGFPWLNALGGFLIKDVVLLGVSLVVLGESLARYRAHAPSGAAR</sequence>
<organism evidence="2 3">
    <name type="scientific">Luteimonas salinilitoris</name>
    <dbReference type="NCBI Taxonomy" id="3237697"/>
    <lineage>
        <taxon>Bacteria</taxon>
        <taxon>Pseudomonadati</taxon>
        <taxon>Pseudomonadota</taxon>
        <taxon>Gammaproteobacteria</taxon>
        <taxon>Lysobacterales</taxon>
        <taxon>Lysobacteraceae</taxon>
        <taxon>Luteimonas</taxon>
    </lineage>
</organism>
<dbReference type="RefSeq" id="WP_370562808.1">
    <property type="nucleotide sequence ID" value="NZ_JBFWIB010000002.1"/>
</dbReference>
<name>A0ABV4HRS3_9GAMM</name>
<feature type="transmembrane region" description="Helical" evidence="1">
    <location>
        <begin position="135"/>
        <end position="154"/>
    </location>
</feature>
<dbReference type="InterPro" id="IPR016865">
    <property type="entry name" value="RclC"/>
</dbReference>
<dbReference type="PANTHER" id="PTHR40106">
    <property type="entry name" value="INNER MEMBRANE PROTEIN RCLC"/>
    <property type="match status" value="1"/>
</dbReference>
<keyword evidence="1" id="KW-0812">Transmembrane</keyword>
<evidence type="ECO:0000313" key="2">
    <source>
        <dbReference type="EMBL" id="MEZ0475283.1"/>
    </source>
</evidence>
<keyword evidence="3" id="KW-1185">Reference proteome</keyword>
<dbReference type="Proteomes" id="UP001566331">
    <property type="component" value="Unassembled WGS sequence"/>
</dbReference>
<comment type="caution">
    <text evidence="2">The sequence shown here is derived from an EMBL/GenBank/DDBJ whole genome shotgun (WGS) entry which is preliminary data.</text>
</comment>
<evidence type="ECO:0000256" key="1">
    <source>
        <dbReference type="SAM" id="Phobius"/>
    </source>
</evidence>
<keyword evidence="1" id="KW-1133">Transmembrane helix</keyword>
<feature type="transmembrane region" description="Helical" evidence="1">
    <location>
        <begin position="101"/>
        <end position="123"/>
    </location>
</feature>
<accession>A0ABV4HRS3</accession>
<dbReference type="InterPro" id="IPR007339">
    <property type="entry name" value="RclC-like"/>
</dbReference>
<dbReference type="EMBL" id="JBFWIC010000015">
    <property type="protein sequence ID" value="MEZ0475283.1"/>
    <property type="molecule type" value="Genomic_DNA"/>
</dbReference>
<proteinExistence type="predicted"/>
<feature type="transmembrane region" description="Helical" evidence="1">
    <location>
        <begin position="74"/>
        <end position="94"/>
    </location>
</feature>
<keyword evidence="1" id="KW-0472">Membrane</keyword>
<feature type="transmembrane region" description="Helical" evidence="1">
    <location>
        <begin position="26"/>
        <end position="45"/>
    </location>
</feature>
<dbReference type="PIRSF" id="PIRSF028065">
    <property type="entry name" value="UCP028065"/>
    <property type="match status" value="1"/>
</dbReference>
<gene>
    <name evidence="2" type="ORF">AB6713_11745</name>
</gene>
<reference evidence="2 3" key="1">
    <citation type="submission" date="2024-07" db="EMBL/GenBank/DDBJ databases">
        <title>Luteimonas salilacus sp. nov., isolated from the shore soil of Salt Lake in Tibet of China.</title>
        <authorList>
            <person name="Zhang X."/>
            <person name="Li A."/>
        </authorList>
    </citation>
    <scope>NUCLEOTIDE SEQUENCE [LARGE SCALE GENOMIC DNA]</scope>
    <source>
        <strain evidence="2 3">B3-2-R+30</strain>
    </source>
</reference>
<dbReference type="PANTHER" id="PTHR40106:SF1">
    <property type="entry name" value="INNER MEMBRANE PROTEIN RCLC"/>
    <property type="match status" value="1"/>
</dbReference>
<evidence type="ECO:0000313" key="3">
    <source>
        <dbReference type="Proteomes" id="UP001566331"/>
    </source>
</evidence>
<dbReference type="Pfam" id="PF04224">
    <property type="entry name" value="DUF417"/>
    <property type="match status" value="1"/>
</dbReference>
<protein>
    <submittedName>
        <fullName evidence="2">DUF417 family protein</fullName>
    </submittedName>
</protein>